<dbReference type="Proteomes" id="UP001333818">
    <property type="component" value="Unassembled WGS sequence"/>
</dbReference>
<evidence type="ECO:0000256" key="1">
    <source>
        <dbReference type="SAM" id="MobiDB-lite"/>
    </source>
</evidence>
<keyword evidence="4" id="KW-1185">Reference proteome</keyword>
<evidence type="ECO:0000313" key="4">
    <source>
        <dbReference type="Proteomes" id="UP001333818"/>
    </source>
</evidence>
<dbReference type="InterPro" id="IPR054472">
    <property type="entry name" value="WHD"/>
</dbReference>
<sequence length="261" mass="29355">MNVEVGVSAFTDNWAYLKAELAWLDRVLMRAIAKQRITGQEIDRVARSATDKATSHWWKGFINLDPTLGGRQVKQDLSLQMPHALGRYGDRLAKSFDQGIPLGIPTLCKHLDLSKFERDLLVLCLAPEISRRYEKLYAVLNNDEENCSQPTVDLALRLFCHSDAEWRVARNTLMPKAPLIKHKLLEIYQGKGSARSLLARNLCLPDKVATYLLGEDQAIETILPKRRPRRTSKAASPPVERELLVTGNGMLSGSDRAENPI</sequence>
<dbReference type="EMBL" id="JAZBJZ010000120">
    <property type="protein sequence ID" value="MEE3719237.1"/>
    <property type="molecule type" value="Genomic_DNA"/>
</dbReference>
<proteinExistence type="predicted"/>
<protein>
    <recommendedName>
        <fullName evidence="2">Winged helix domain-containing protein</fullName>
    </recommendedName>
</protein>
<reference evidence="3" key="1">
    <citation type="submission" date="2024-01" db="EMBL/GenBank/DDBJ databases">
        <title>Bank of Algae and Cyanobacteria of the Azores (BACA) strain genomes.</title>
        <authorList>
            <person name="Luz R."/>
            <person name="Cordeiro R."/>
            <person name="Fonseca A."/>
            <person name="Goncalves V."/>
        </authorList>
    </citation>
    <scope>NUCLEOTIDE SEQUENCE</scope>
    <source>
        <strain evidence="3">BACA0141</strain>
    </source>
</reference>
<evidence type="ECO:0000313" key="3">
    <source>
        <dbReference type="EMBL" id="MEE3719237.1"/>
    </source>
</evidence>
<evidence type="ECO:0000259" key="2">
    <source>
        <dbReference type="Pfam" id="PF22977"/>
    </source>
</evidence>
<dbReference type="Pfam" id="PF22977">
    <property type="entry name" value="WHD"/>
    <property type="match status" value="1"/>
</dbReference>
<name>A0AAW9Q1W5_9CYAN</name>
<comment type="caution">
    <text evidence="3">The sequence shown here is derived from an EMBL/GenBank/DDBJ whole genome shotgun (WGS) entry which is preliminary data.</text>
</comment>
<organism evidence="3 4">
    <name type="scientific">Tumidithrix elongata BACA0141</name>
    <dbReference type="NCBI Taxonomy" id="2716417"/>
    <lineage>
        <taxon>Bacteria</taxon>
        <taxon>Bacillati</taxon>
        <taxon>Cyanobacteriota</taxon>
        <taxon>Cyanophyceae</taxon>
        <taxon>Pseudanabaenales</taxon>
        <taxon>Pseudanabaenaceae</taxon>
        <taxon>Tumidithrix</taxon>
        <taxon>Tumidithrix elongata</taxon>
    </lineage>
</organism>
<gene>
    <name evidence="3" type="ORF">V2H45_21055</name>
</gene>
<feature type="domain" description="Winged helix" evidence="2">
    <location>
        <begin position="7"/>
        <end position="223"/>
    </location>
</feature>
<accession>A0AAW9Q1W5</accession>
<feature type="region of interest" description="Disordered" evidence="1">
    <location>
        <begin position="225"/>
        <end position="261"/>
    </location>
</feature>
<dbReference type="RefSeq" id="WP_330485674.1">
    <property type="nucleotide sequence ID" value="NZ_JAZBJZ010000120.1"/>
</dbReference>
<dbReference type="AlphaFoldDB" id="A0AAW9Q1W5"/>